<keyword evidence="2" id="KW-0812">Transmembrane</keyword>
<feature type="region of interest" description="Disordered" evidence="1">
    <location>
        <begin position="125"/>
        <end position="202"/>
    </location>
</feature>
<evidence type="ECO:0000256" key="2">
    <source>
        <dbReference type="SAM" id="Phobius"/>
    </source>
</evidence>
<dbReference type="PANTHER" id="PTHR34200">
    <property type="entry name" value="DENTIN SIALOPHOSPHOPROTEIN-LIKE ISOFORM X1"/>
    <property type="match status" value="1"/>
</dbReference>
<keyword evidence="2" id="KW-0472">Membrane</keyword>
<feature type="region of interest" description="Disordered" evidence="1">
    <location>
        <begin position="428"/>
        <end position="466"/>
    </location>
</feature>
<protein>
    <recommendedName>
        <fullName evidence="3">DUF7356 domain-containing protein</fullName>
    </recommendedName>
</protein>
<dbReference type="EMBL" id="CAJEUB010000005">
    <property type="protein sequence ID" value="CAD1845809.1"/>
    <property type="molecule type" value="Genomic_DNA"/>
</dbReference>
<evidence type="ECO:0000259" key="3">
    <source>
        <dbReference type="Pfam" id="PF24053"/>
    </source>
</evidence>
<evidence type="ECO:0000313" key="4">
    <source>
        <dbReference type="EMBL" id="CAD1845809.1"/>
    </source>
</evidence>
<dbReference type="PANTHER" id="PTHR34200:SF2">
    <property type="entry name" value="TRANSMEMBRANE PROTEIN"/>
    <property type="match status" value="1"/>
</dbReference>
<evidence type="ECO:0000256" key="1">
    <source>
        <dbReference type="SAM" id="MobiDB-lite"/>
    </source>
</evidence>
<feature type="region of interest" description="Disordered" evidence="1">
    <location>
        <begin position="46"/>
        <end position="70"/>
    </location>
</feature>
<sequence>MASSAKPFSSSPSKPFSSTELRSVTPHRVLLVVVVVVVASLPRSSPYLRSPPTPNPNPNPNPRKPCRAFARSCPPSSPHLGTPIRHIPEVICVAANGEVLVAILFVSAVVGASSASSRVLLVDGAAPTSPTLSPPPKSDLVESGKGSPPIHASDSSNSSINPENKDGKNQTVTLAPPSGPGSKDPRGANLAPRVGRRGRNNKVARRAWRRLLDRGIKIHLDTKQTEITDKIQEESCDAAVEKCRIDDEKFVACLKHYGNALNKLYLLVQNTGKNTIPVDIKPPPFVTLVINNTVVKHIELSKQVSKQVNISVLSSSSSGEIVIKAGKGECSLHVNPSISNGIPFEWLASYATLLTPVYGAYLLILSVIIAGGVWACCKFSRGRRADTGVPYRQLEMGGIPQTDTTVMENANSVDGWENSWDDDWDEEEAVVKASEKAPAGSASTNGLSSRSRNNSNKDGWDVDWDD</sequence>
<feature type="compositionally biased region" description="Polar residues" evidence="1">
    <location>
        <begin position="153"/>
        <end position="162"/>
    </location>
</feature>
<reference evidence="4" key="1">
    <citation type="submission" date="2020-07" db="EMBL/GenBank/DDBJ databases">
        <authorList>
            <person name="Lin J."/>
        </authorList>
    </citation>
    <scope>NUCLEOTIDE SEQUENCE</scope>
</reference>
<proteinExistence type="predicted"/>
<feature type="transmembrane region" description="Helical" evidence="2">
    <location>
        <begin position="358"/>
        <end position="377"/>
    </location>
</feature>
<name>A0A6V7QRK4_ANACO</name>
<dbReference type="Pfam" id="PF24053">
    <property type="entry name" value="DUF7356"/>
    <property type="match status" value="1"/>
</dbReference>
<keyword evidence="2" id="KW-1133">Transmembrane helix</keyword>
<accession>A0A6V7QRK4</accession>
<dbReference type="AlphaFoldDB" id="A0A6V7QRK4"/>
<organism evidence="4">
    <name type="scientific">Ananas comosus var. bracteatus</name>
    <name type="common">red pineapple</name>
    <dbReference type="NCBI Taxonomy" id="296719"/>
    <lineage>
        <taxon>Eukaryota</taxon>
        <taxon>Viridiplantae</taxon>
        <taxon>Streptophyta</taxon>
        <taxon>Embryophyta</taxon>
        <taxon>Tracheophyta</taxon>
        <taxon>Spermatophyta</taxon>
        <taxon>Magnoliopsida</taxon>
        <taxon>Liliopsida</taxon>
        <taxon>Poales</taxon>
        <taxon>Bromeliaceae</taxon>
        <taxon>Bromelioideae</taxon>
        <taxon>Ananas</taxon>
    </lineage>
</organism>
<dbReference type="InterPro" id="IPR055780">
    <property type="entry name" value="DUF7356"/>
</dbReference>
<gene>
    <name evidence="4" type="ORF">CB5_LOCUS29020</name>
</gene>
<feature type="compositionally biased region" description="Pro residues" evidence="1">
    <location>
        <begin position="49"/>
        <end position="63"/>
    </location>
</feature>
<feature type="domain" description="DUF7356" evidence="3">
    <location>
        <begin position="230"/>
        <end position="337"/>
    </location>
</feature>